<evidence type="ECO:0000256" key="1">
    <source>
        <dbReference type="ARBA" id="ARBA00004141"/>
    </source>
</evidence>
<dbReference type="OrthoDB" id="422086at2759"/>
<dbReference type="EC" id="2.1.1.100" evidence="5"/>
<dbReference type="Pfam" id="PF04140">
    <property type="entry name" value="ICMT"/>
    <property type="match status" value="1"/>
</dbReference>
<feature type="transmembrane region" description="Helical" evidence="5">
    <location>
        <begin position="210"/>
        <end position="229"/>
    </location>
</feature>
<evidence type="ECO:0000313" key="6">
    <source>
        <dbReference type="EMBL" id="KAF5319617.1"/>
    </source>
</evidence>
<comment type="subcellular location">
    <subcellularLocation>
        <location evidence="5">Endoplasmic reticulum membrane</location>
        <topology evidence="5">Multi-pass membrane protein</topology>
    </subcellularLocation>
    <subcellularLocation>
        <location evidence="1">Membrane</location>
        <topology evidence="1">Multi-pass membrane protein</topology>
    </subcellularLocation>
</comment>
<protein>
    <recommendedName>
        <fullName evidence="5">Protein-S-isoprenylcysteine O-methyltransferase</fullName>
        <ecNumber evidence="5">2.1.1.100</ecNumber>
    </recommendedName>
</protein>
<keyword evidence="5" id="KW-0489">Methyltransferase</keyword>
<keyword evidence="4 5" id="KW-0472">Membrane</keyword>
<evidence type="ECO:0000256" key="5">
    <source>
        <dbReference type="RuleBase" id="RU362022"/>
    </source>
</evidence>
<accession>A0A8H5F116</accession>
<dbReference type="PANTHER" id="PTHR12714">
    <property type="entry name" value="PROTEIN-S ISOPRENYLCYSTEINE O-METHYLTRANSFERASE"/>
    <property type="match status" value="1"/>
</dbReference>
<dbReference type="Gene3D" id="1.20.120.1630">
    <property type="match status" value="1"/>
</dbReference>
<comment type="similarity">
    <text evidence="5">Belongs to the class VI-like SAM-binding methyltransferase superfamily. Isoprenylcysteine carboxyl methyltransferase family.</text>
</comment>
<comment type="catalytic activity">
    <reaction evidence="5">
        <text>[protein]-C-terminal S-[(2E,6E)-farnesyl]-L-cysteine + S-adenosyl-L-methionine = [protein]-C-terminal S-[(2E,6E)-farnesyl]-L-cysteine methyl ester + S-adenosyl-L-homocysteine</text>
        <dbReference type="Rhea" id="RHEA:21672"/>
        <dbReference type="Rhea" id="RHEA-COMP:12125"/>
        <dbReference type="Rhea" id="RHEA-COMP:12126"/>
        <dbReference type="ChEBI" id="CHEBI:57856"/>
        <dbReference type="ChEBI" id="CHEBI:59789"/>
        <dbReference type="ChEBI" id="CHEBI:90510"/>
        <dbReference type="ChEBI" id="CHEBI:90511"/>
        <dbReference type="EC" id="2.1.1.100"/>
    </reaction>
</comment>
<name>A0A8H5F116_9AGAR</name>
<dbReference type="InterPro" id="IPR007269">
    <property type="entry name" value="ICMT_MeTrfase"/>
</dbReference>
<keyword evidence="3 5" id="KW-1133">Transmembrane helix</keyword>
<sequence length="260" mass="29514">MQPSRPFDYSTSCLSPFPSPFTMSLYKIPLIIFLTRDFVSILTPPQPEPSKEETAKTITIDVRGVRQLRHAIVRNGQILLATLETLSIIFHHLQPSTQSTITRRMSVAHFADVLPQLRTTQLSLFGAVMWIAGTRLRLAAFARLGHFFRFDISIQRSHKLITTGPYAYVRHPSYTGIILTNIGWICYQLASGSWLRESGVLKSSLGKLLVSVYLGFGLLPTLFVTLGRLRKEEDMLRASFGKEWEEWARQVPYKVIPGVY</sequence>
<evidence type="ECO:0000256" key="3">
    <source>
        <dbReference type="ARBA" id="ARBA00022989"/>
    </source>
</evidence>
<dbReference type="PANTHER" id="PTHR12714:SF9">
    <property type="entry name" value="PROTEIN-S-ISOPRENYLCYSTEINE O-METHYLTRANSFERASE"/>
    <property type="match status" value="1"/>
</dbReference>
<keyword evidence="2 5" id="KW-0812">Transmembrane</keyword>
<keyword evidence="5" id="KW-0949">S-adenosyl-L-methionine</keyword>
<gene>
    <name evidence="6" type="ORF">D9619_008569</name>
</gene>
<evidence type="ECO:0000256" key="2">
    <source>
        <dbReference type="ARBA" id="ARBA00022692"/>
    </source>
</evidence>
<comment type="caution">
    <text evidence="6">The sequence shown here is derived from an EMBL/GenBank/DDBJ whole genome shotgun (WGS) entry which is preliminary data.</text>
</comment>
<dbReference type="EMBL" id="JAACJJ010000029">
    <property type="protein sequence ID" value="KAF5319617.1"/>
    <property type="molecule type" value="Genomic_DNA"/>
</dbReference>
<keyword evidence="5" id="KW-0256">Endoplasmic reticulum</keyword>
<dbReference type="GO" id="GO:0005789">
    <property type="term" value="C:endoplasmic reticulum membrane"/>
    <property type="evidence" value="ECO:0007669"/>
    <property type="project" value="UniProtKB-SubCell"/>
</dbReference>
<dbReference type="GO" id="GO:0032259">
    <property type="term" value="P:methylation"/>
    <property type="evidence" value="ECO:0007669"/>
    <property type="project" value="UniProtKB-KW"/>
</dbReference>
<evidence type="ECO:0000313" key="7">
    <source>
        <dbReference type="Proteomes" id="UP000567179"/>
    </source>
</evidence>
<reference evidence="6 7" key="1">
    <citation type="journal article" date="2020" name="ISME J.">
        <title>Uncovering the hidden diversity of litter-decomposition mechanisms in mushroom-forming fungi.</title>
        <authorList>
            <person name="Floudas D."/>
            <person name="Bentzer J."/>
            <person name="Ahren D."/>
            <person name="Johansson T."/>
            <person name="Persson P."/>
            <person name="Tunlid A."/>
        </authorList>
    </citation>
    <scope>NUCLEOTIDE SEQUENCE [LARGE SCALE GENOMIC DNA]</scope>
    <source>
        <strain evidence="6 7">CBS 101986</strain>
    </source>
</reference>
<comment type="caution">
    <text evidence="5">Lacks conserved residue(s) required for the propagation of feature annotation.</text>
</comment>
<keyword evidence="7" id="KW-1185">Reference proteome</keyword>
<dbReference type="GO" id="GO:0004671">
    <property type="term" value="F:protein C-terminal S-isoprenylcysteine carboxyl O-methyltransferase activity"/>
    <property type="evidence" value="ECO:0007669"/>
    <property type="project" value="UniProtKB-EC"/>
</dbReference>
<keyword evidence="5" id="KW-0808">Transferase</keyword>
<proteinExistence type="inferred from homology"/>
<evidence type="ECO:0000256" key="4">
    <source>
        <dbReference type="ARBA" id="ARBA00023136"/>
    </source>
</evidence>
<organism evidence="6 7">
    <name type="scientific">Psilocybe cf. subviscida</name>
    <dbReference type="NCBI Taxonomy" id="2480587"/>
    <lineage>
        <taxon>Eukaryota</taxon>
        <taxon>Fungi</taxon>
        <taxon>Dikarya</taxon>
        <taxon>Basidiomycota</taxon>
        <taxon>Agaricomycotina</taxon>
        <taxon>Agaricomycetes</taxon>
        <taxon>Agaricomycetidae</taxon>
        <taxon>Agaricales</taxon>
        <taxon>Agaricineae</taxon>
        <taxon>Strophariaceae</taxon>
        <taxon>Psilocybe</taxon>
    </lineage>
</organism>
<dbReference type="AlphaFoldDB" id="A0A8H5F116"/>
<dbReference type="Proteomes" id="UP000567179">
    <property type="component" value="Unassembled WGS sequence"/>
</dbReference>